<feature type="region of interest" description="Disordered" evidence="1">
    <location>
        <begin position="65"/>
        <end position="84"/>
    </location>
</feature>
<proteinExistence type="predicted"/>
<accession>A0A183DFL6</accession>
<gene>
    <name evidence="2" type="ORF">GPUH_LOCUS7505</name>
</gene>
<evidence type="ECO:0000256" key="1">
    <source>
        <dbReference type="SAM" id="MobiDB-lite"/>
    </source>
</evidence>
<sequence>MATLDTVYSAKWQDCLRTCKFCKQREPTSAELLTLLEKQDEVLSALHGELEICKSEMAVLRGTKSGQLNDDGAQPNTMVCPPHF</sequence>
<organism evidence="4">
    <name type="scientific">Gongylonema pulchrum</name>
    <dbReference type="NCBI Taxonomy" id="637853"/>
    <lineage>
        <taxon>Eukaryota</taxon>
        <taxon>Metazoa</taxon>
        <taxon>Ecdysozoa</taxon>
        <taxon>Nematoda</taxon>
        <taxon>Chromadorea</taxon>
        <taxon>Rhabditida</taxon>
        <taxon>Spirurina</taxon>
        <taxon>Spiruromorpha</taxon>
        <taxon>Spiruroidea</taxon>
        <taxon>Gongylonematidae</taxon>
        <taxon>Gongylonema</taxon>
    </lineage>
</organism>
<reference evidence="4" key="1">
    <citation type="submission" date="2016-06" db="UniProtKB">
        <authorList>
            <consortium name="WormBaseParasite"/>
        </authorList>
    </citation>
    <scope>IDENTIFICATION</scope>
</reference>
<evidence type="ECO:0000313" key="3">
    <source>
        <dbReference type="Proteomes" id="UP000271098"/>
    </source>
</evidence>
<name>A0A183DFL6_9BILA</name>
<dbReference type="WBParaSite" id="GPUH_0000751601-mRNA-1">
    <property type="protein sequence ID" value="GPUH_0000751601-mRNA-1"/>
    <property type="gene ID" value="GPUH_0000751601"/>
</dbReference>
<dbReference type="EMBL" id="UYRT01019572">
    <property type="protein sequence ID" value="VDK58578.1"/>
    <property type="molecule type" value="Genomic_DNA"/>
</dbReference>
<dbReference type="Proteomes" id="UP000271098">
    <property type="component" value="Unassembled WGS sequence"/>
</dbReference>
<evidence type="ECO:0000313" key="4">
    <source>
        <dbReference type="WBParaSite" id="GPUH_0000751601-mRNA-1"/>
    </source>
</evidence>
<evidence type="ECO:0000313" key="2">
    <source>
        <dbReference type="EMBL" id="VDK58578.1"/>
    </source>
</evidence>
<protein>
    <submittedName>
        <fullName evidence="4">KIND domain-containing protein</fullName>
    </submittedName>
</protein>
<dbReference type="AlphaFoldDB" id="A0A183DFL6"/>
<keyword evidence="3" id="KW-1185">Reference proteome</keyword>
<reference evidence="2 3" key="2">
    <citation type="submission" date="2018-11" db="EMBL/GenBank/DDBJ databases">
        <authorList>
            <consortium name="Pathogen Informatics"/>
        </authorList>
    </citation>
    <scope>NUCLEOTIDE SEQUENCE [LARGE SCALE GENOMIC DNA]</scope>
</reference>